<dbReference type="Gene3D" id="2.60.40.10">
    <property type="entry name" value="Immunoglobulins"/>
    <property type="match status" value="1"/>
</dbReference>
<dbReference type="GO" id="GO:0050729">
    <property type="term" value="P:positive regulation of inflammatory response"/>
    <property type="evidence" value="ECO:0007669"/>
    <property type="project" value="InterPro"/>
</dbReference>
<evidence type="ECO:0000256" key="3">
    <source>
        <dbReference type="ARBA" id="ARBA00022989"/>
    </source>
</evidence>
<dbReference type="Proteomes" id="UP000472272">
    <property type="component" value="Chromosome 4"/>
</dbReference>
<dbReference type="GO" id="GO:0070062">
    <property type="term" value="C:extracellular exosome"/>
    <property type="evidence" value="ECO:0007669"/>
    <property type="project" value="TreeGrafter"/>
</dbReference>
<dbReference type="InterPro" id="IPR013783">
    <property type="entry name" value="Ig-like_fold"/>
</dbReference>
<gene>
    <name evidence="9" type="primary">CD47</name>
</gene>
<evidence type="ECO:0000259" key="7">
    <source>
        <dbReference type="Pfam" id="PF04549"/>
    </source>
</evidence>
<feature type="transmembrane region" description="Helical" evidence="6">
    <location>
        <begin position="123"/>
        <end position="145"/>
    </location>
</feature>
<keyword evidence="3 6" id="KW-1133">Transmembrane helix</keyword>
<comment type="subcellular location">
    <subcellularLocation>
        <location evidence="1">Membrane</location>
        <topology evidence="1">Multi-pass membrane protein</topology>
    </subcellularLocation>
</comment>
<reference evidence="9" key="2">
    <citation type="submission" date="2025-08" db="UniProtKB">
        <authorList>
            <consortium name="Ensembl"/>
        </authorList>
    </citation>
    <scope>IDENTIFICATION</scope>
</reference>
<evidence type="ECO:0000313" key="10">
    <source>
        <dbReference type="Proteomes" id="UP000472272"/>
    </source>
</evidence>
<keyword evidence="10" id="KW-1185">Reference proteome</keyword>
<proteinExistence type="predicted"/>
<feature type="domain" description="CD47-like transmembrane" evidence="7">
    <location>
        <begin position="126"/>
        <end position="270"/>
    </location>
</feature>
<evidence type="ECO:0000313" key="9">
    <source>
        <dbReference type="Ensembl" id="ENSPMRP00000013053.1"/>
    </source>
</evidence>
<accession>A0A670ILT9</accession>
<evidence type="ECO:0000256" key="2">
    <source>
        <dbReference type="ARBA" id="ARBA00022692"/>
    </source>
</evidence>
<dbReference type="AlphaFoldDB" id="A0A670ILT9"/>
<dbReference type="Ensembl" id="ENSPMRT00000013933.1">
    <property type="protein sequence ID" value="ENSPMRP00000013053.1"/>
    <property type="gene ID" value="ENSPMRG00000008715.1"/>
</dbReference>
<keyword evidence="4 6" id="KW-0472">Membrane</keyword>
<dbReference type="PANTHER" id="PTHR10613">
    <property type="entry name" value="LEUKOCYTE SURFACE ANTIGEN CD47"/>
    <property type="match status" value="1"/>
</dbReference>
<name>A0A670ILT9_PODMU</name>
<reference evidence="9 10" key="1">
    <citation type="journal article" date="2019" name="Proc. Natl. Acad. Sci. U.S.A.">
        <title>Regulatory changes in pterin and carotenoid genes underlie balanced color polymorphisms in the wall lizard.</title>
        <authorList>
            <person name="Andrade P."/>
            <person name="Pinho C."/>
            <person name="Perez I de Lanuza G."/>
            <person name="Afonso S."/>
            <person name="Brejcha J."/>
            <person name="Rubin C.J."/>
            <person name="Wallerman O."/>
            <person name="Pereira P."/>
            <person name="Sabatino S.J."/>
            <person name="Bellati A."/>
            <person name="Pellitteri-Rosa D."/>
            <person name="Bosakova Z."/>
            <person name="Bunikis I."/>
            <person name="Carretero M.A."/>
            <person name="Feiner N."/>
            <person name="Marsik P."/>
            <person name="Pauperio F."/>
            <person name="Salvi D."/>
            <person name="Soler L."/>
            <person name="While G.M."/>
            <person name="Uller T."/>
            <person name="Font E."/>
            <person name="Andersson L."/>
            <person name="Carneiro M."/>
        </authorList>
    </citation>
    <scope>NUCLEOTIDE SEQUENCE</scope>
</reference>
<dbReference type="Pfam" id="PF08204">
    <property type="entry name" value="V-set_CD47"/>
    <property type="match status" value="1"/>
</dbReference>
<dbReference type="GO" id="GO:0022409">
    <property type="term" value="P:positive regulation of cell-cell adhesion"/>
    <property type="evidence" value="ECO:0007669"/>
    <property type="project" value="InterPro"/>
</dbReference>
<feature type="domain" description="CD47 immunoglobulin-like" evidence="8">
    <location>
        <begin position="2"/>
        <end position="121"/>
    </location>
</feature>
<feature type="transmembrane region" description="Helical" evidence="6">
    <location>
        <begin position="249"/>
        <end position="272"/>
    </location>
</feature>
<evidence type="ECO:0000259" key="8">
    <source>
        <dbReference type="Pfam" id="PF08204"/>
    </source>
</evidence>
<feature type="transmembrane region" description="Helical" evidence="6">
    <location>
        <begin position="215"/>
        <end position="237"/>
    </location>
</feature>
<dbReference type="GeneTree" id="ENSGT00390000007697"/>
<dbReference type="Pfam" id="PF04549">
    <property type="entry name" value="CD47"/>
    <property type="match status" value="1"/>
</dbReference>
<reference evidence="9" key="3">
    <citation type="submission" date="2025-09" db="UniProtKB">
        <authorList>
            <consortium name="Ensembl"/>
        </authorList>
    </citation>
    <scope>IDENTIFICATION</scope>
</reference>
<evidence type="ECO:0000256" key="1">
    <source>
        <dbReference type="ARBA" id="ARBA00004141"/>
    </source>
</evidence>
<feature type="transmembrane region" description="Helical" evidence="6">
    <location>
        <begin position="182"/>
        <end position="203"/>
    </location>
</feature>
<dbReference type="InterPro" id="IPR006704">
    <property type="entry name" value="CD47"/>
</dbReference>
<dbReference type="GO" id="GO:0050766">
    <property type="term" value="P:positive regulation of phagocytosis"/>
    <property type="evidence" value="ECO:0007669"/>
    <property type="project" value="InterPro"/>
</dbReference>
<sequence>MFKKIHNVSFDVCNTTEIIIPCIVTNLQRFSREEMFLNWKIDGKEFFTYDGYENRYFKNNTFLSVDLLDILNLTAGVASIKMSLKEAVPGNYTCIVVERNREGEHVIELRYGTPFWFQPVESFLVIGAAILAVALFLLQVGYVAVKFEMSLLKKISFGLVALIVMIIVVPGAALLVKEGFTLASQFGLGLVVLPTILLVPPLFFVFQSVFEKPPLFAIILIILKALGYLIAVAGLATSLPECPPKQTSVVIAGLGIIDIVAAIAFIYMVVIGKYYLLRVYMKCFILNQMNIQTKFLFSAVSERIDQKITNAGCLVYEQGEPSHPGAKCSLASASFQPSGLSPGHTAHRSCSVPSLRALDWLRCVLEL</sequence>
<evidence type="ECO:0000256" key="6">
    <source>
        <dbReference type="SAM" id="Phobius"/>
    </source>
</evidence>
<keyword evidence="5" id="KW-0325">Glycoprotein</keyword>
<dbReference type="InterPro" id="IPR013270">
    <property type="entry name" value="CD47_Vset"/>
</dbReference>
<keyword evidence="2 6" id="KW-0812">Transmembrane</keyword>
<dbReference type="InterPro" id="IPR013147">
    <property type="entry name" value="CD47-like_TM"/>
</dbReference>
<protein>
    <submittedName>
        <fullName evidence="9">CD47 molecule</fullName>
    </submittedName>
</protein>
<dbReference type="GO" id="GO:0070053">
    <property type="term" value="F:thrombospondin receptor activity"/>
    <property type="evidence" value="ECO:0007669"/>
    <property type="project" value="InterPro"/>
</dbReference>
<dbReference type="PANTHER" id="PTHR10613:SF0">
    <property type="entry name" value="LEUKOCYTE SURFACE ANTIGEN CD47"/>
    <property type="match status" value="1"/>
</dbReference>
<dbReference type="GO" id="GO:0005886">
    <property type="term" value="C:plasma membrane"/>
    <property type="evidence" value="ECO:0007669"/>
    <property type="project" value="InterPro"/>
</dbReference>
<evidence type="ECO:0000256" key="5">
    <source>
        <dbReference type="ARBA" id="ARBA00023180"/>
    </source>
</evidence>
<organism evidence="9 10">
    <name type="scientific">Podarcis muralis</name>
    <name type="common">Wall lizard</name>
    <name type="synonym">Lacerta muralis</name>
    <dbReference type="NCBI Taxonomy" id="64176"/>
    <lineage>
        <taxon>Eukaryota</taxon>
        <taxon>Metazoa</taxon>
        <taxon>Chordata</taxon>
        <taxon>Craniata</taxon>
        <taxon>Vertebrata</taxon>
        <taxon>Euteleostomi</taxon>
        <taxon>Lepidosauria</taxon>
        <taxon>Squamata</taxon>
        <taxon>Bifurcata</taxon>
        <taxon>Unidentata</taxon>
        <taxon>Episquamata</taxon>
        <taxon>Laterata</taxon>
        <taxon>Lacertibaenia</taxon>
        <taxon>Lacertidae</taxon>
        <taxon>Podarcis</taxon>
    </lineage>
</organism>
<evidence type="ECO:0000256" key="4">
    <source>
        <dbReference type="ARBA" id="ARBA00023136"/>
    </source>
</evidence>
<feature type="transmembrane region" description="Helical" evidence="6">
    <location>
        <begin position="157"/>
        <end position="176"/>
    </location>
</feature>